<feature type="transmembrane region" description="Helical" evidence="1">
    <location>
        <begin position="25"/>
        <end position="42"/>
    </location>
</feature>
<evidence type="ECO:0000313" key="2">
    <source>
        <dbReference type="EMBL" id="MPN47758.1"/>
    </source>
</evidence>
<evidence type="ECO:0008006" key="3">
    <source>
        <dbReference type="Google" id="ProtNLM"/>
    </source>
</evidence>
<keyword evidence="1" id="KW-0812">Transmembrane</keyword>
<dbReference type="Pfam" id="PF06961">
    <property type="entry name" value="DUF1294"/>
    <property type="match status" value="1"/>
</dbReference>
<reference evidence="2" key="1">
    <citation type="submission" date="2019-08" db="EMBL/GenBank/DDBJ databases">
        <authorList>
            <person name="Kucharzyk K."/>
            <person name="Murdoch R.W."/>
            <person name="Higgins S."/>
            <person name="Loffler F."/>
        </authorList>
    </citation>
    <scope>NUCLEOTIDE SEQUENCE</scope>
</reference>
<accession>A0A645I939</accession>
<protein>
    <recommendedName>
        <fullName evidence="3">DUF1294 domain-containing protein</fullName>
    </recommendedName>
</protein>
<dbReference type="InterPro" id="IPR010718">
    <property type="entry name" value="DUF1294"/>
</dbReference>
<dbReference type="EMBL" id="VSSQ01109495">
    <property type="protein sequence ID" value="MPN47758.1"/>
    <property type="molecule type" value="Genomic_DNA"/>
</dbReference>
<evidence type="ECO:0000256" key="1">
    <source>
        <dbReference type="SAM" id="Phobius"/>
    </source>
</evidence>
<proteinExistence type="predicted"/>
<comment type="caution">
    <text evidence="2">The sequence shown here is derived from an EMBL/GenBank/DDBJ whole genome shotgun (WGS) entry which is preliminary data.</text>
</comment>
<name>A0A645I939_9ZZZZ</name>
<feature type="transmembrane region" description="Helical" evidence="1">
    <location>
        <begin position="88"/>
        <end position="110"/>
    </location>
</feature>
<organism evidence="2">
    <name type="scientific">bioreactor metagenome</name>
    <dbReference type="NCBI Taxonomy" id="1076179"/>
    <lineage>
        <taxon>unclassified sequences</taxon>
        <taxon>metagenomes</taxon>
        <taxon>ecological metagenomes</taxon>
    </lineage>
</organism>
<keyword evidence="1" id="KW-1133">Transmembrane helix</keyword>
<dbReference type="AlphaFoldDB" id="A0A645I939"/>
<sequence length="118" mass="12742">MGACSLFFAILTLAALTGKLPWPMIWLYAAASLITFVTYRIDKSAARQGSRRTPENTLHLLALMGGWPGALIAQQHLRHKSAKTSFQLVFRATVLLNCGALGLLSTQAGALRSMLATL</sequence>
<gene>
    <name evidence="2" type="ORF">SDC9_195362</name>
</gene>
<keyword evidence="1" id="KW-0472">Membrane</keyword>